<dbReference type="EMBL" id="JAGMUV010000008">
    <property type="protein sequence ID" value="KAH7146345.1"/>
    <property type="molecule type" value="Genomic_DNA"/>
</dbReference>
<dbReference type="Proteomes" id="UP000738349">
    <property type="component" value="Unassembled WGS sequence"/>
</dbReference>
<evidence type="ECO:0008006" key="4">
    <source>
        <dbReference type="Google" id="ProtNLM"/>
    </source>
</evidence>
<dbReference type="AlphaFoldDB" id="A0A9P9EXH8"/>
<accession>A0A9P9EXH8</accession>
<evidence type="ECO:0000313" key="2">
    <source>
        <dbReference type="EMBL" id="KAH7146345.1"/>
    </source>
</evidence>
<protein>
    <recommendedName>
        <fullName evidence="4">Secreted protein</fullName>
    </recommendedName>
</protein>
<feature type="signal peptide" evidence="1">
    <location>
        <begin position="1"/>
        <end position="24"/>
    </location>
</feature>
<sequence length="83" mass="9133">MNTCSRLASFVLVFWGVAIFATRGIDVSSANTIRFSFAFDIMDPFPAEIPKRKIPEQRVALTTAALVFDKSAHCGLQLVCLLP</sequence>
<name>A0A9P9EXH8_9HYPO</name>
<gene>
    <name evidence="2" type="ORF">EDB81DRAFT_794950</name>
</gene>
<organism evidence="2 3">
    <name type="scientific">Dactylonectria macrodidyma</name>
    <dbReference type="NCBI Taxonomy" id="307937"/>
    <lineage>
        <taxon>Eukaryota</taxon>
        <taxon>Fungi</taxon>
        <taxon>Dikarya</taxon>
        <taxon>Ascomycota</taxon>
        <taxon>Pezizomycotina</taxon>
        <taxon>Sordariomycetes</taxon>
        <taxon>Hypocreomycetidae</taxon>
        <taxon>Hypocreales</taxon>
        <taxon>Nectriaceae</taxon>
        <taxon>Dactylonectria</taxon>
    </lineage>
</organism>
<proteinExistence type="predicted"/>
<evidence type="ECO:0000256" key="1">
    <source>
        <dbReference type="SAM" id="SignalP"/>
    </source>
</evidence>
<keyword evidence="1" id="KW-0732">Signal</keyword>
<keyword evidence="3" id="KW-1185">Reference proteome</keyword>
<reference evidence="2" key="1">
    <citation type="journal article" date="2021" name="Nat. Commun.">
        <title>Genetic determinants of endophytism in the Arabidopsis root mycobiome.</title>
        <authorList>
            <person name="Mesny F."/>
            <person name="Miyauchi S."/>
            <person name="Thiergart T."/>
            <person name="Pickel B."/>
            <person name="Atanasova L."/>
            <person name="Karlsson M."/>
            <person name="Huettel B."/>
            <person name="Barry K.W."/>
            <person name="Haridas S."/>
            <person name="Chen C."/>
            <person name="Bauer D."/>
            <person name="Andreopoulos W."/>
            <person name="Pangilinan J."/>
            <person name="LaButti K."/>
            <person name="Riley R."/>
            <person name="Lipzen A."/>
            <person name="Clum A."/>
            <person name="Drula E."/>
            <person name="Henrissat B."/>
            <person name="Kohler A."/>
            <person name="Grigoriev I.V."/>
            <person name="Martin F.M."/>
            <person name="Hacquard S."/>
        </authorList>
    </citation>
    <scope>NUCLEOTIDE SEQUENCE</scope>
    <source>
        <strain evidence="2">MPI-CAGE-AT-0147</strain>
    </source>
</reference>
<feature type="chain" id="PRO_5040173214" description="Secreted protein" evidence="1">
    <location>
        <begin position="25"/>
        <end position="83"/>
    </location>
</feature>
<comment type="caution">
    <text evidence="2">The sequence shown here is derived from an EMBL/GenBank/DDBJ whole genome shotgun (WGS) entry which is preliminary data.</text>
</comment>
<evidence type="ECO:0000313" key="3">
    <source>
        <dbReference type="Proteomes" id="UP000738349"/>
    </source>
</evidence>